<dbReference type="OrthoDB" id="10579242at2759"/>
<feature type="compositionally biased region" description="Low complexity" evidence="1">
    <location>
        <begin position="77"/>
        <end position="91"/>
    </location>
</feature>
<protein>
    <submittedName>
        <fullName evidence="2">Uncharacterized protein</fullName>
    </submittedName>
</protein>
<dbReference type="Proteomes" id="UP000094819">
    <property type="component" value="Unassembled WGS sequence"/>
</dbReference>
<feature type="region of interest" description="Disordered" evidence="1">
    <location>
        <begin position="30"/>
        <end position="97"/>
    </location>
</feature>
<evidence type="ECO:0000256" key="1">
    <source>
        <dbReference type="SAM" id="MobiDB-lite"/>
    </source>
</evidence>
<organism evidence="2 3">
    <name type="scientific">Cryptococcus wingfieldii CBS 7118</name>
    <dbReference type="NCBI Taxonomy" id="1295528"/>
    <lineage>
        <taxon>Eukaryota</taxon>
        <taxon>Fungi</taxon>
        <taxon>Dikarya</taxon>
        <taxon>Basidiomycota</taxon>
        <taxon>Agaricomycotina</taxon>
        <taxon>Tremellomycetes</taxon>
        <taxon>Tremellales</taxon>
        <taxon>Cryptococcaceae</taxon>
        <taxon>Cryptococcus</taxon>
    </lineage>
</organism>
<gene>
    <name evidence="2" type="ORF">L198_07203</name>
</gene>
<evidence type="ECO:0000313" key="3">
    <source>
        <dbReference type="Proteomes" id="UP000094819"/>
    </source>
</evidence>
<reference evidence="2 3" key="1">
    <citation type="submission" date="2016-06" db="EMBL/GenBank/DDBJ databases">
        <title>Evolution of pathogenesis and genome organization in the Tremellales.</title>
        <authorList>
            <person name="Cuomo C."/>
            <person name="Litvintseva A."/>
            <person name="Heitman J."/>
            <person name="Chen Y."/>
            <person name="Sun S."/>
            <person name="Springer D."/>
            <person name="Dromer F."/>
            <person name="Young S."/>
            <person name="Zeng Q."/>
            <person name="Chapman S."/>
            <person name="Gujja S."/>
            <person name="Saif S."/>
            <person name="Birren B."/>
        </authorList>
    </citation>
    <scope>NUCLEOTIDE SEQUENCE [LARGE SCALE GENOMIC DNA]</scope>
    <source>
        <strain evidence="2 3">CBS 7118</strain>
    </source>
</reference>
<name>A0A1E3IE16_9TREE</name>
<dbReference type="RefSeq" id="XP_019028832.1">
    <property type="nucleotide sequence ID" value="XM_019179215.1"/>
</dbReference>
<keyword evidence="3" id="KW-1185">Reference proteome</keyword>
<proteinExistence type="predicted"/>
<dbReference type="AlphaFoldDB" id="A0A1E3IE16"/>
<evidence type="ECO:0000313" key="2">
    <source>
        <dbReference type="EMBL" id="ODN86840.1"/>
    </source>
</evidence>
<dbReference type="EMBL" id="AWGH01000030">
    <property type="protein sequence ID" value="ODN86840.1"/>
    <property type="molecule type" value="Genomic_DNA"/>
</dbReference>
<comment type="caution">
    <text evidence="2">The sequence shown here is derived from an EMBL/GenBank/DDBJ whole genome shotgun (WGS) entry which is preliminary data.</text>
</comment>
<dbReference type="GeneID" id="30196414"/>
<sequence length="209" mass="22682">MPQEASPLLKGTSESTMTVKAVVMSPKAYTSRPLMAKAAPNNNSSETGSTSKGNATVDLNRAPSKITVSPDSALDRSSPLPLSSYTTSSASGDTPSAHVVQFTESEDILEPGILHFTFEIVVAVTGGYLGARRTLSQAGRAILSWSANRGLEEQWERWKVDMSFWVWMAAADTGGLPYEIVAKWLDEDPVAKEYQYDNLLDVVEHIQEA</sequence>
<accession>A0A1E3IE16</accession>
<feature type="compositionally biased region" description="Polar residues" evidence="1">
    <location>
        <begin position="40"/>
        <end position="54"/>
    </location>
</feature>